<sequence length="150" mass="16365">MHTTNFLCDSFLPISSVKIMDKILVANRGEIACRILQTSKKLGIKTVAIYSDIDRSSMHIELASEAYNIGPGPSIQSYLRQRRIIDIAKSTNCQAIHPGYGFLSENFEFANLCAKSGITFIGPPVDSIKSMGIKSASKIIMTQAGVPIVK</sequence>
<evidence type="ECO:0000313" key="2">
    <source>
        <dbReference type="Proteomes" id="UP001239111"/>
    </source>
</evidence>
<gene>
    <name evidence="1" type="ORF">QAD02_013076</name>
</gene>
<dbReference type="EMBL" id="CM056742">
    <property type="protein sequence ID" value="KAJ8677289.1"/>
    <property type="molecule type" value="Genomic_DNA"/>
</dbReference>
<keyword evidence="2" id="KW-1185">Reference proteome</keyword>
<feature type="non-terminal residue" evidence="1">
    <location>
        <position position="150"/>
    </location>
</feature>
<evidence type="ECO:0000313" key="1">
    <source>
        <dbReference type="EMBL" id="KAJ8677289.1"/>
    </source>
</evidence>
<protein>
    <submittedName>
        <fullName evidence="1">Uncharacterized protein</fullName>
    </submittedName>
</protein>
<comment type="caution">
    <text evidence="1">The sequence shown here is derived from an EMBL/GenBank/DDBJ whole genome shotgun (WGS) entry which is preliminary data.</text>
</comment>
<accession>A0ACC2P157</accession>
<organism evidence="1 2">
    <name type="scientific">Eretmocerus hayati</name>
    <dbReference type="NCBI Taxonomy" id="131215"/>
    <lineage>
        <taxon>Eukaryota</taxon>
        <taxon>Metazoa</taxon>
        <taxon>Ecdysozoa</taxon>
        <taxon>Arthropoda</taxon>
        <taxon>Hexapoda</taxon>
        <taxon>Insecta</taxon>
        <taxon>Pterygota</taxon>
        <taxon>Neoptera</taxon>
        <taxon>Endopterygota</taxon>
        <taxon>Hymenoptera</taxon>
        <taxon>Apocrita</taxon>
        <taxon>Proctotrupomorpha</taxon>
        <taxon>Chalcidoidea</taxon>
        <taxon>Aphelinidae</taxon>
        <taxon>Aphelininae</taxon>
        <taxon>Eretmocerus</taxon>
    </lineage>
</organism>
<proteinExistence type="predicted"/>
<dbReference type="Proteomes" id="UP001239111">
    <property type="component" value="Chromosome 2"/>
</dbReference>
<name>A0ACC2P157_9HYME</name>
<reference evidence="1" key="1">
    <citation type="submission" date="2023-04" db="EMBL/GenBank/DDBJ databases">
        <title>A chromosome-level genome assembly of the parasitoid wasp Eretmocerus hayati.</title>
        <authorList>
            <person name="Zhong Y."/>
            <person name="Liu S."/>
            <person name="Liu Y."/>
        </authorList>
    </citation>
    <scope>NUCLEOTIDE SEQUENCE</scope>
    <source>
        <strain evidence="1">ZJU_SS_LIU_2023</strain>
    </source>
</reference>